<dbReference type="Proteomes" id="UP000076532">
    <property type="component" value="Unassembled WGS sequence"/>
</dbReference>
<dbReference type="AlphaFoldDB" id="A0A166RUL9"/>
<feature type="compositionally biased region" description="Basic and acidic residues" evidence="1">
    <location>
        <begin position="201"/>
        <end position="229"/>
    </location>
</feature>
<sequence>MDPSAHGSPYPEFPNGVGPPKVEDKVKVESISIVNGSARDRVVSTPYKEKFLALRQKYESVNSVHEEYVRDLGMANARMKRLQAENEWVPSLPFLLRTTEDGASLLLDAVGLLMAIDQQQLQVTHQIQQQLAQAQQLASQTAHPHSRSHSYTSTRHREISSPNRAHPYAHGRRERSPYAQTNGSGYEPGYHNGNGNGNGAYHRELDREREMSPEPYPHERHVAEGGYRR</sequence>
<organism evidence="2 3">
    <name type="scientific">Athelia psychrophila</name>
    <dbReference type="NCBI Taxonomy" id="1759441"/>
    <lineage>
        <taxon>Eukaryota</taxon>
        <taxon>Fungi</taxon>
        <taxon>Dikarya</taxon>
        <taxon>Basidiomycota</taxon>
        <taxon>Agaricomycotina</taxon>
        <taxon>Agaricomycetes</taxon>
        <taxon>Agaricomycetidae</taxon>
        <taxon>Atheliales</taxon>
        <taxon>Atheliaceae</taxon>
        <taxon>Athelia</taxon>
    </lineage>
</organism>
<evidence type="ECO:0000313" key="2">
    <source>
        <dbReference type="EMBL" id="KZP28671.1"/>
    </source>
</evidence>
<proteinExistence type="predicted"/>
<name>A0A166RUL9_9AGAM</name>
<protein>
    <submittedName>
        <fullName evidence="2">Uncharacterized protein</fullName>
    </submittedName>
</protein>
<feature type="region of interest" description="Disordered" evidence="1">
    <location>
        <begin position="1"/>
        <end position="21"/>
    </location>
</feature>
<evidence type="ECO:0000256" key="1">
    <source>
        <dbReference type="SAM" id="MobiDB-lite"/>
    </source>
</evidence>
<reference evidence="2 3" key="1">
    <citation type="journal article" date="2016" name="Mol. Biol. Evol.">
        <title>Comparative Genomics of Early-Diverging Mushroom-Forming Fungi Provides Insights into the Origins of Lignocellulose Decay Capabilities.</title>
        <authorList>
            <person name="Nagy L.G."/>
            <person name="Riley R."/>
            <person name="Tritt A."/>
            <person name="Adam C."/>
            <person name="Daum C."/>
            <person name="Floudas D."/>
            <person name="Sun H."/>
            <person name="Yadav J.S."/>
            <person name="Pangilinan J."/>
            <person name="Larsson K.H."/>
            <person name="Matsuura K."/>
            <person name="Barry K."/>
            <person name="Labutti K."/>
            <person name="Kuo R."/>
            <person name="Ohm R.A."/>
            <person name="Bhattacharya S.S."/>
            <person name="Shirouzu T."/>
            <person name="Yoshinaga Y."/>
            <person name="Martin F.M."/>
            <person name="Grigoriev I.V."/>
            <person name="Hibbett D.S."/>
        </authorList>
    </citation>
    <scope>NUCLEOTIDE SEQUENCE [LARGE SCALE GENOMIC DNA]</scope>
    <source>
        <strain evidence="2 3">CBS 109695</strain>
    </source>
</reference>
<accession>A0A166RUL9</accession>
<dbReference type="OrthoDB" id="2442602at2759"/>
<dbReference type="EMBL" id="KV417502">
    <property type="protein sequence ID" value="KZP28671.1"/>
    <property type="molecule type" value="Genomic_DNA"/>
</dbReference>
<feature type="region of interest" description="Disordered" evidence="1">
    <location>
        <begin position="135"/>
        <end position="229"/>
    </location>
</feature>
<evidence type="ECO:0000313" key="3">
    <source>
        <dbReference type="Proteomes" id="UP000076532"/>
    </source>
</evidence>
<gene>
    <name evidence="2" type="ORF">FIBSPDRAFT_885527</name>
</gene>
<keyword evidence="3" id="KW-1185">Reference proteome</keyword>